<accession>A0A375I656</accession>
<feature type="domain" description="AMP-binding enzyme C-terminal" evidence="4">
    <location>
        <begin position="317"/>
        <end position="387"/>
    </location>
</feature>
<dbReference type="InterPro" id="IPR042099">
    <property type="entry name" value="ANL_N_sf"/>
</dbReference>
<dbReference type="Pfam" id="PF13193">
    <property type="entry name" value="AMP-binding_C"/>
    <property type="match status" value="1"/>
</dbReference>
<dbReference type="OrthoDB" id="9803968at2"/>
<sequence>MTGSPAPDVLVADRTDTSAGALARALEPVLAGGDGPLLMPAGPHEDAGALAGDAASRIVRRPPGARLVVRTSGSTTGRGRLVGLSGAQLRASAEATHARLGGAGSWVLALPPHHIAGLQVVARSLVAGRPPLVVEGRATPRLVGEAVRRAARRDPDGRAYVSLVPTQLSDALADAEATRALAEATAVLVGGAATPAPLVAAARAAGLALRLTYGMSETCGGCVYDGRPLAGVHVAFSAPDDRDRPGDGEAGRVWLGGPMVMSDYLDGAPGVRLIDGERWLATNDLGATTDGVLSIRGRTDDVIVSGGLKISAPDVAEAVLGTGLVSDCVVVGLEDARWGQVVAAAVAAPAGLDARRLREATGRAVGRERAPRVVLRLDELPALASGKPDRAAVRALLARARADGEAWEHG</sequence>
<dbReference type="AlphaFoldDB" id="A0A375I656"/>
<evidence type="ECO:0000256" key="1">
    <source>
        <dbReference type="ARBA" id="ARBA00006432"/>
    </source>
</evidence>
<dbReference type="RefSeq" id="WP_119716093.1">
    <property type="nucleotide sequence ID" value="NZ_OMOH01000007.1"/>
</dbReference>
<evidence type="ECO:0000313" key="6">
    <source>
        <dbReference type="Proteomes" id="UP000265962"/>
    </source>
</evidence>
<reference evidence="6" key="1">
    <citation type="submission" date="2018-02" db="EMBL/GenBank/DDBJ databases">
        <authorList>
            <person name="Hornung B."/>
        </authorList>
    </citation>
    <scope>NUCLEOTIDE SEQUENCE [LARGE SCALE GENOMIC DNA]</scope>
</reference>
<dbReference type="Gene3D" id="3.40.50.12780">
    <property type="entry name" value="N-terminal domain of ligase-like"/>
    <property type="match status" value="1"/>
</dbReference>
<keyword evidence="6" id="KW-1185">Reference proteome</keyword>
<dbReference type="PANTHER" id="PTHR43201">
    <property type="entry name" value="ACYL-COA SYNTHETASE"/>
    <property type="match status" value="1"/>
</dbReference>
<dbReference type="PANTHER" id="PTHR43201:SF5">
    <property type="entry name" value="MEDIUM-CHAIN ACYL-COA LIGASE ACSF2, MITOCHONDRIAL"/>
    <property type="match status" value="1"/>
</dbReference>
<protein>
    <submittedName>
        <fullName evidence="5">AMP-binding enzyme</fullName>
    </submittedName>
</protein>
<proteinExistence type="inferred from homology"/>
<keyword evidence="2" id="KW-0436">Ligase</keyword>
<dbReference type="InterPro" id="IPR000873">
    <property type="entry name" value="AMP-dep_synth/lig_dom"/>
</dbReference>
<gene>
    <name evidence="5" type="ORF">PROPJV5_1940</name>
</gene>
<evidence type="ECO:0000313" key="5">
    <source>
        <dbReference type="EMBL" id="SPF68966.1"/>
    </source>
</evidence>
<dbReference type="GO" id="GO:0006631">
    <property type="term" value="P:fatty acid metabolic process"/>
    <property type="evidence" value="ECO:0007669"/>
    <property type="project" value="TreeGrafter"/>
</dbReference>
<dbReference type="InterPro" id="IPR045851">
    <property type="entry name" value="AMP-bd_C_sf"/>
</dbReference>
<feature type="domain" description="AMP-dependent synthetase/ligase" evidence="3">
    <location>
        <begin position="71"/>
        <end position="265"/>
    </location>
</feature>
<name>A0A375I656_9ACTN</name>
<organism evidence="5 6">
    <name type="scientific">Propionibacterium ruminifibrarum</name>
    <dbReference type="NCBI Taxonomy" id="1962131"/>
    <lineage>
        <taxon>Bacteria</taxon>
        <taxon>Bacillati</taxon>
        <taxon>Actinomycetota</taxon>
        <taxon>Actinomycetes</taxon>
        <taxon>Propionibacteriales</taxon>
        <taxon>Propionibacteriaceae</taxon>
        <taxon>Propionibacterium</taxon>
    </lineage>
</organism>
<dbReference type="GO" id="GO:0031956">
    <property type="term" value="F:medium-chain fatty acid-CoA ligase activity"/>
    <property type="evidence" value="ECO:0007669"/>
    <property type="project" value="TreeGrafter"/>
</dbReference>
<evidence type="ECO:0000259" key="3">
    <source>
        <dbReference type="Pfam" id="PF00501"/>
    </source>
</evidence>
<dbReference type="InterPro" id="IPR025110">
    <property type="entry name" value="AMP-bd_C"/>
</dbReference>
<dbReference type="EMBL" id="OMOH01000007">
    <property type="protein sequence ID" value="SPF68966.1"/>
    <property type="molecule type" value="Genomic_DNA"/>
</dbReference>
<evidence type="ECO:0000259" key="4">
    <source>
        <dbReference type="Pfam" id="PF13193"/>
    </source>
</evidence>
<evidence type="ECO:0000256" key="2">
    <source>
        <dbReference type="ARBA" id="ARBA00022598"/>
    </source>
</evidence>
<dbReference type="SUPFAM" id="SSF56801">
    <property type="entry name" value="Acetyl-CoA synthetase-like"/>
    <property type="match status" value="1"/>
</dbReference>
<dbReference type="Pfam" id="PF00501">
    <property type="entry name" value="AMP-binding"/>
    <property type="match status" value="1"/>
</dbReference>
<dbReference type="Proteomes" id="UP000265962">
    <property type="component" value="Unassembled WGS sequence"/>
</dbReference>
<comment type="similarity">
    <text evidence="1">Belongs to the ATP-dependent AMP-binding enzyme family.</text>
</comment>
<dbReference type="Gene3D" id="3.30.300.30">
    <property type="match status" value="1"/>
</dbReference>